<feature type="transmembrane region" description="Helical" evidence="1">
    <location>
        <begin position="184"/>
        <end position="206"/>
    </location>
</feature>
<dbReference type="Pfam" id="PF13709">
    <property type="entry name" value="DUF4159"/>
    <property type="match status" value="1"/>
</dbReference>
<organism evidence="3 4">
    <name type="scientific">Anatilimnocola aggregata</name>
    <dbReference type="NCBI Taxonomy" id="2528021"/>
    <lineage>
        <taxon>Bacteria</taxon>
        <taxon>Pseudomonadati</taxon>
        <taxon>Planctomycetota</taxon>
        <taxon>Planctomycetia</taxon>
        <taxon>Pirellulales</taxon>
        <taxon>Pirellulaceae</taxon>
        <taxon>Anatilimnocola</taxon>
    </lineage>
</organism>
<dbReference type="EMBL" id="CP036274">
    <property type="protein sequence ID" value="QDU31296.1"/>
    <property type="molecule type" value="Genomic_DNA"/>
</dbReference>
<dbReference type="OrthoDB" id="9773014at2"/>
<reference evidence="3 4" key="1">
    <citation type="submission" date="2019-02" db="EMBL/GenBank/DDBJ databases">
        <title>Deep-cultivation of Planctomycetes and their phenomic and genomic characterization uncovers novel biology.</title>
        <authorList>
            <person name="Wiegand S."/>
            <person name="Jogler M."/>
            <person name="Boedeker C."/>
            <person name="Pinto D."/>
            <person name="Vollmers J."/>
            <person name="Rivas-Marin E."/>
            <person name="Kohn T."/>
            <person name="Peeters S.H."/>
            <person name="Heuer A."/>
            <person name="Rast P."/>
            <person name="Oberbeckmann S."/>
            <person name="Bunk B."/>
            <person name="Jeske O."/>
            <person name="Meyerdierks A."/>
            <person name="Storesund J.E."/>
            <person name="Kallscheuer N."/>
            <person name="Luecker S."/>
            <person name="Lage O.M."/>
            <person name="Pohl T."/>
            <person name="Merkel B.J."/>
            <person name="Hornburger P."/>
            <person name="Mueller R.-W."/>
            <person name="Bruemmer F."/>
            <person name="Labrenz M."/>
            <person name="Spormann A.M."/>
            <person name="Op den Camp H."/>
            <person name="Overmann J."/>
            <person name="Amann R."/>
            <person name="Jetten M.S.M."/>
            <person name="Mascher T."/>
            <person name="Medema M.H."/>
            <person name="Devos D.P."/>
            <person name="Kaster A.-K."/>
            <person name="Ovreas L."/>
            <person name="Rohde M."/>
            <person name="Galperin M.Y."/>
            <person name="Jogler C."/>
        </authorList>
    </citation>
    <scope>NUCLEOTIDE SEQUENCE [LARGE SCALE GENOMIC DNA]</scope>
    <source>
        <strain evidence="3 4">ETA_A8</strain>
    </source>
</reference>
<feature type="domain" description="DUF4159" evidence="2">
    <location>
        <begin position="291"/>
        <end position="486"/>
    </location>
</feature>
<dbReference type="Proteomes" id="UP000315017">
    <property type="component" value="Chromosome"/>
</dbReference>
<dbReference type="InterPro" id="IPR025297">
    <property type="entry name" value="DUF4159"/>
</dbReference>
<dbReference type="RefSeq" id="WP_145098203.1">
    <property type="nucleotide sequence ID" value="NZ_CP036274.1"/>
</dbReference>
<keyword evidence="1" id="KW-0472">Membrane</keyword>
<keyword evidence="1" id="KW-0812">Transmembrane</keyword>
<feature type="transmembrane region" description="Helical" evidence="1">
    <location>
        <begin position="12"/>
        <end position="32"/>
    </location>
</feature>
<feature type="transmembrane region" description="Helical" evidence="1">
    <location>
        <begin position="70"/>
        <end position="90"/>
    </location>
</feature>
<gene>
    <name evidence="3" type="ORF">ETAA8_64490</name>
</gene>
<evidence type="ECO:0000313" key="3">
    <source>
        <dbReference type="EMBL" id="QDU31296.1"/>
    </source>
</evidence>
<name>A0A517YM55_9BACT</name>
<sequence>MFAQFHRSLNTLQKITLYYSPLWLAGLWLWQAAPSSEWVFPVVGLLLLPAILLSGIWLRKVREKSTSQLTWSRVVTAAYIACWPAVHFLSDALGLNGLSDTIRSFAPWGLFSIGLAWAIWYLEVSSRRIELGRIEEHLKQGDFIHAATDEDALAPPPGKRSWNPFDPHAWYYGRKNRKLKQSTFVTIAYSAGFWIGWALLLLGLQFGGCQESADMPPGGGQYKQVAQQVKIQKVIRKKFVINPFSAIKFDVPPIDDVKLQLQEVTEHAYTVGYGEGTGAGFGGGKKGGKIRFIRLQYDGGDWDQEFGIGGDENMLLQFDFLTNKQHKIAENTEFRSIQQLSNFAPEATPPFLYMTGQGNISLSNKDVRVLREYLIDRHGMIFADNGGSKHFHNQFIAAMNRVLPEIRPVPVPLDDTIHRIPYPLPFLPYVAPHGGKQALGWSLDGRWLVYYHPGDIGDAWADGHSGVKPEVYEACYQLGANVMTYAYVERSKWLMGKQQKGK</sequence>
<dbReference type="Gene3D" id="3.40.50.12140">
    <property type="entry name" value="Domain of unknown function DUF4159"/>
    <property type="match status" value="1"/>
</dbReference>
<dbReference type="KEGG" id="aagg:ETAA8_64490"/>
<evidence type="ECO:0000313" key="4">
    <source>
        <dbReference type="Proteomes" id="UP000315017"/>
    </source>
</evidence>
<feature type="transmembrane region" description="Helical" evidence="1">
    <location>
        <begin position="105"/>
        <end position="124"/>
    </location>
</feature>
<evidence type="ECO:0000256" key="1">
    <source>
        <dbReference type="SAM" id="Phobius"/>
    </source>
</evidence>
<keyword evidence="4" id="KW-1185">Reference proteome</keyword>
<accession>A0A517YM55</accession>
<evidence type="ECO:0000259" key="2">
    <source>
        <dbReference type="Pfam" id="PF13709"/>
    </source>
</evidence>
<feature type="transmembrane region" description="Helical" evidence="1">
    <location>
        <begin position="38"/>
        <end position="58"/>
    </location>
</feature>
<proteinExistence type="predicted"/>
<protein>
    <recommendedName>
        <fullName evidence="2">DUF4159 domain-containing protein</fullName>
    </recommendedName>
</protein>
<keyword evidence="1" id="KW-1133">Transmembrane helix</keyword>
<dbReference type="AlphaFoldDB" id="A0A517YM55"/>